<dbReference type="RefSeq" id="WP_010173276.1">
    <property type="nucleotide sequence ID" value="NZ_LDYG01000030.1"/>
</dbReference>
<dbReference type="InterPro" id="IPR026816">
    <property type="entry name" value="Flavodoxin_dom"/>
</dbReference>
<evidence type="ECO:0000313" key="2">
    <source>
        <dbReference type="EMBL" id="KUP06138.1"/>
    </source>
</evidence>
<dbReference type="Gene3D" id="3.40.50.360">
    <property type="match status" value="1"/>
</dbReference>
<dbReference type="GO" id="GO:0010181">
    <property type="term" value="F:FMN binding"/>
    <property type="evidence" value="ECO:0007669"/>
    <property type="project" value="TreeGrafter"/>
</dbReference>
<dbReference type="Pfam" id="PF12724">
    <property type="entry name" value="Flavodoxin_5"/>
    <property type="match status" value="1"/>
</dbReference>
<keyword evidence="3" id="KW-1185">Reference proteome</keyword>
<dbReference type="InterPro" id="IPR029039">
    <property type="entry name" value="Flavoprotein-like_sf"/>
</dbReference>
<dbReference type="GO" id="GO:0070819">
    <property type="term" value="F:menaquinone-dependent protoporphyrinogen oxidase activity"/>
    <property type="evidence" value="ECO:0007669"/>
    <property type="project" value="TreeGrafter"/>
</dbReference>
<organism evidence="2 3">
    <name type="scientific">Bacillus coahuilensis p1.1.43</name>
    <dbReference type="NCBI Taxonomy" id="1150625"/>
    <lineage>
        <taxon>Bacteria</taxon>
        <taxon>Bacillati</taxon>
        <taxon>Bacillota</taxon>
        <taxon>Bacilli</taxon>
        <taxon>Bacillales</taxon>
        <taxon>Bacillaceae</taxon>
        <taxon>Bacillus</taxon>
    </lineage>
</organism>
<dbReference type="PATRIC" id="fig|1150625.3.peg.1987"/>
<dbReference type="EMBL" id="LDYG01000030">
    <property type="protein sequence ID" value="KUP06138.1"/>
    <property type="molecule type" value="Genomic_DNA"/>
</dbReference>
<dbReference type="SUPFAM" id="SSF52218">
    <property type="entry name" value="Flavoproteins"/>
    <property type="match status" value="1"/>
</dbReference>
<dbReference type="STRING" id="1150625.Q75_09370"/>
<feature type="domain" description="Flavodoxin" evidence="1">
    <location>
        <begin position="4"/>
        <end position="143"/>
    </location>
</feature>
<dbReference type="PANTHER" id="PTHR38030:SF2">
    <property type="entry name" value="PROTOPORPHYRINOGEN IX DEHYDROGENASE [QUINONE]"/>
    <property type="match status" value="1"/>
</dbReference>
<proteinExistence type="predicted"/>
<dbReference type="PANTHER" id="PTHR38030">
    <property type="entry name" value="PROTOPORPHYRINOGEN IX DEHYDROGENASE [MENAQUINONE]"/>
    <property type="match status" value="1"/>
</dbReference>
<reference evidence="2 3" key="1">
    <citation type="journal article" date="2016" name="Front. Microbiol.">
        <title>Microevolution Analysis of Bacillus coahuilensis Unveils Differences in Phosphorus Acquisition Strategies and Their Regulation.</title>
        <authorList>
            <person name="Gomez-Lunar Z."/>
            <person name="Hernandez-Gonzalez I."/>
            <person name="Rodriguez-Torres M.D."/>
            <person name="Souza V."/>
            <person name="Olmedo-Alvarez G."/>
        </authorList>
    </citation>
    <scope>NUCLEOTIDE SEQUENCE [LARGE SCALE GENOMIC DNA]</scope>
    <source>
        <strain evidence="3">p1.1.43</strain>
    </source>
</reference>
<protein>
    <recommendedName>
        <fullName evidence="1">Flavodoxin domain-containing protein</fullName>
    </recommendedName>
</protein>
<sequence length="159" mass="18458">MNHLIVYASKHGTVKKAADILRFQLKGSCELHNILEEESVYLSDVDTVIIGASVYFGSIHKKLKQFLENYEEVLLQKRVAIFICAGEENPESLQKEIEDNFPLSFRNHAHPIEVIGYEIHFNQLNFIEKFIIKNVKNIQEDKEKLCEFAIFQFARALNM</sequence>
<accession>A0A147K7S3</accession>
<name>A0A147K7S3_9BACI</name>
<evidence type="ECO:0000313" key="3">
    <source>
        <dbReference type="Proteomes" id="UP000074108"/>
    </source>
</evidence>
<dbReference type="Proteomes" id="UP000074108">
    <property type="component" value="Unassembled WGS sequence"/>
</dbReference>
<dbReference type="GO" id="GO:0006783">
    <property type="term" value="P:heme biosynthetic process"/>
    <property type="evidence" value="ECO:0007669"/>
    <property type="project" value="TreeGrafter"/>
</dbReference>
<dbReference type="InterPro" id="IPR052200">
    <property type="entry name" value="Protoporphyrinogen_IX_DH"/>
</dbReference>
<gene>
    <name evidence="2" type="ORF">Q75_09370</name>
</gene>
<dbReference type="AlphaFoldDB" id="A0A147K7S3"/>
<evidence type="ECO:0000259" key="1">
    <source>
        <dbReference type="Pfam" id="PF12724"/>
    </source>
</evidence>
<comment type="caution">
    <text evidence="2">The sequence shown here is derived from an EMBL/GenBank/DDBJ whole genome shotgun (WGS) entry which is preliminary data.</text>
</comment>